<dbReference type="Proteomes" id="UP000198940">
    <property type="component" value="Unassembled WGS sequence"/>
</dbReference>
<dbReference type="PANTHER" id="PTHR43546">
    <property type="entry name" value="UPF0173 METAL-DEPENDENT HYDROLASE MJ1163-RELATED"/>
    <property type="match status" value="1"/>
</dbReference>
<dbReference type="RefSeq" id="WP_072881533.1">
    <property type="nucleotide sequence ID" value="NZ_FOKU01000006.1"/>
</dbReference>
<dbReference type="STRING" id="1055723.SAMN05216293_3117"/>
<dbReference type="AlphaFoldDB" id="A0A1M6Z8L1"/>
<evidence type="ECO:0000313" key="2">
    <source>
        <dbReference type="EMBL" id="SFC10895.1"/>
    </source>
</evidence>
<dbReference type="Pfam" id="PF12706">
    <property type="entry name" value="Lactamase_B_2"/>
    <property type="match status" value="1"/>
</dbReference>
<evidence type="ECO:0000313" key="3">
    <source>
        <dbReference type="EMBL" id="SHL26802.1"/>
    </source>
</evidence>
<dbReference type="SMART" id="SM00849">
    <property type="entry name" value="Lactamase_B"/>
    <property type="match status" value="1"/>
</dbReference>
<dbReference type="PANTHER" id="PTHR43546:SF8">
    <property type="entry name" value="METALLO-BETA-LACTAMASE DOMAIN-CONTAINING PROTEIN"/>
    <property type="match status" value="1"/>
</dbReference>
<evidence type="ECO:0000259" key="1">
    <source>
        <dbReference type="SMART" id="SM00849"/>
    </source>
</evidence>
<accession>A0A1M6Z8L1</accession>
<dbReference type="InterPro" id="IPR036866">
    <property type="entry name" value="RibonucZ/Hydroxyglut_hydro"/>
</dbReference>
<organism evidence="3 4">
    <name type="scientific">Flagellimonas taeanensis</name>
    <dbReference type="NCBI Taxonomy" id="1005926"/>
    <lineage>
        <taxon>Bacteria</taxon>
        <taxon>Pseudomonadati</taxon>
        <taxon>Bacteroidota</taxon>
        <taxon>Flavobacteriia</taxon>
        <taxon>Flavobacteriales</taxon>
        <taxon>Flavobacteriaceae</taxon>
        <taxon>Flagellimonas</taxon>
    </lineage>
</organism>
<dbReference type="SUPFAM" id="SSF56281">
    <property type="entry name" value="Metallo-hydrolase/oxidoreductase"/>
    <property type="match status" value="1"/>
</dbReference>
<keyword evidence="5" id="KW-1185">Reference proteome</keyword>
<protein>
    <submittedName>
        <fullName evidence="2">Beta-lactamase superfamily domain-containing protein</fullName>
    </submittedName>
    <submittedName>
        <fullName evidence="3">L-ascorbate metabolism protein UlaG, beta-lactamase superfamily</fullName>
    </submittedName>
</protein>
<sequence>MQTDTSIWASWLGQAGFILEFQGTRLLIDPFLSDIVEIRQGLKRLMPPPLEIHELRPDHIFITHDHLDHLDPKALPEIHAHYPEAMIIGPSSVVLKAKELGMDASKLFEVFPGERHRFGAMELKIVPAYHSDPFSVGCILGLGNKQLYISGDTLSPMRFCEEIQGLADGAVHGVIICINGKLGNMDWTAAAALVECLQPTLALPMHYGMFKENTVDPRPFIETCRDMGVGSFELLPGKRTKLIL</sequence>
<name>A0A1M6Z8L1_9FLAO</name>
<dbReference type="EMBL" id="FOKU01000006">
    <property type="protein sequence ID" value="SFC10895.1"/>
    <property type="molecule type" value="Genomic_DNA"/>
</dbReference>
<evidence type="ECO:0000313" key="4">
    <source>
        <dbReference type="Proteomes" id="UP000184031"/>
    </source>
</evidence>
<dbReference type="OrthoDB" id="9789133at2"/>
<dbReference type="InterPro" id="IPR050114">
    <property type="entry name" value="UPF0173_UPF0282_UlaG_hydrolase"/>
</dbReference>
<feature type="domain" description="Metallo-beta-lactamase" evidence="1">
    <location>
        <begin position="13"/>
        <end position="206"/>
    </location>
</feature>
<dbReference type="Gene3D" id="3.60.15.10">
    <property type="entry name" value="Ribonuclease Z/Hydroxyacylglutathione hydrolase-like"/>
    <property type="match status" value="1"/>
</dbReference>
<dbReference type="InterPro" id="IPR001279">
    <property type="entry name" value="Metallo-B-lactamas"/>
</dbReference>
<dbReference type="EMBL" id="FRAT01000008">
    <property type="protein sequence ID" value="SHL26802.1"/>
    <property type="molecule type" value="Genomic_DNA"/>
</dbReference>
<comment type="caution">
    <text evidence="3">The sequence shown here is derived from an EMBL/GenBank/DDBJ whole genome shotgun (WGS) entry which is preliminary data.</text>
</comment>
<reference evidence="3 4" key="1">
    <citation type="submission" date="2016-11" db="EMBL/GenBank/DDBJ databases">
        <authorList>
            <person name="Varghese N."/>
            <person name="Submissions S."/>
        </authorList>
    </citation>
    <scope>NUCLEOTIDE SEQUENCE [LARGE SCALE GENOMIC DNA]</scope>
    <source>
        <strain evidence="3 4">CGMCC 1.12174</strain>
        <strain evidence="2 5">DSM 26351</strain>
    </source>
</reference>
<evidence type="ECO:0000313" key="5">
    <source>
        <dbReference type="Proteomes" id="UP000198940"/>
    </source>
</evidence>
<proteinExistence type="predicted"/>
<dbReference type="Proteomes" id="UP000184031">
    <property type="component" value="Unassembled WGS sequence"/>
</dbReference>
<gene>
    <name evidence="2" type="ORF">SAMN04487891_1064</name>
    <name evidence="3" type="ORF">SAMN05216293_3117</name>
</gene>